<dbReference type="AlphaFoldDB" id="A0A9W8N9W9"/>
<sequence>MLLMAYDATPPARVTLKSNLAETETWGVSRALTCCPTTWYMQPTCTNPWSPGDAVEMVQLTVNGPAAT</sequence>
<accession>A0A9W8N9W9</accession>
<dbReference type="Proteomes" id="UP001148614">
    <property type="component" value="Unassembled WGS sequence"/>
</dbReference>
<name>A0A9W8N9W9_9PEZI</name>
<reference evidence="1" key="1">
    <citation type="submission" date="2022-07" db="EMBL/GenBank/DDBJ databases">
        <title>Genome Sequence of Xylaria arbuscula.</title>
        <authorList>
            <person name="Buettner E."/>
        </authorList>
    </citation>
    <scope>NUCLEOTIDE SEQUENCE</scope>
    <source>
        <strain evidence="1">VT107</strain>
    </source>
</reference>
<organism evidence="1 2">
    <name type="scientific">Xylaria arbuscula</name>
    <dbReference type="NCBI Taxonomy" id="114810"/>
    <lineage>
        <taxon>Eukaryota</taxon>
        <taxon>Fungi</taxon>
        <taxon>Dikarya</taxon>
        <taxon>Ascomycota</taxon>
        <taxon>Pezizomycotina</taxon>
        <taxon>Sordariomycetes</taxon>
        <taxon>Xylariomycetidae</taxon>
        <taxon>Xylariales</taxon>
        <taxon>Xylariaceae</taxon>
        <taxon>Xylaria</taxon>
    </lineage>
</organism>
<evidence type="ECO:0000313" key="2">
    <source>
        <dbReference type="Proteomes" id="UP001148614"/>
    </source>
</evidence>
<dbReference type="EMBL" id="JANPWZ010001657">
    <property type="protein sequence ID" value="KAJ3564135.1"/>
    <property type="molecule type" value="Genomic_DNA"/>
</dbReference>
<proteinExistence type="predicted"/>
<comment type="caution">
    <text evidence="1">The sequence shown here is derived from an EMBL/GenBank/DDBJ whole genome shotgun (WGS) entry which is preliminary data.</text>
</comment>
<keyword evidence="2" id="KW-1185">Reference proteome</keyword>
<evidence type="ECO:0000313" key="1">
    <source>
        <dbReference type="EMBL" id="KAJ3564135.1"/>
    </source>
</evidence>
<gene>
    <name evidence="1" type="ORF">NPX13_g7949</name>
</gene>
<protein>
    <submittedName>
        <fullName evidence="1">Uncharacterized protein</fullName>
    </submittedName>
</protein>